<dbReference type="PANTHER" id="PTHR24421:SF10">
    <property type="entry name" value="NITRATE_NITRITE SENSOR PROTEIN NARQ"/>
    <property type="match status" value="1"/>
</dbReference>
<name>A0ABS6JH13_9BACI</name>
<evidence type="ECO:0000256" key="4">
    <source>
        <dbReference type="ARBA" id="ARBA00022679"/>
    </source>
</evidence>
<evidence type="ECO:0000313" key="12">
    <source>
        <dbReference type="EMBL" id="MBU9712901.1"/>
    </source>
</evidence>
<feature type="transmembrane region" description="Helical" evidence="10">
    <location>
        <begin position="5"/>
        <end position="24"/>
    </location>
</feature>
<evidence type="ECO:0000259" key="11">
    <source>
        <dbReference type="Pfam" id="PF07730"/>
    </source>
</evidence>
<keyword evidence="10" id="KW-1133">Transmembrane helix</keyword>
<evidence type="ECO:0000256" key="6">
    <source>
        <dbReference type="ARBA" id="ARBA00022777"/>
    </source>
</evidence>
<evidence type="ECO:0000256" key="3">
    <source>
        <dbReference type="ARBA" id="ARBA00022553"/>
    </source>
</evidence>
<dbReference type="RefSeq" id="WP_217067076.1">
    <property type="nucleotide sequence ID" value="NZ_JAHQCS010000115.1"/>
</dbReference>
<keyword evidence="7" id="KW-0067">ATP-binding</keyword>
<feature type="transmembrane region" description="Helical" evidence="10">
    <location>
        <begin position="80"/>
        <end position="96"/>
    </location>
</feature>
<dbReference type="InterPro" id="IPR011712">
    <property type="entry name" value="Sig_transdc_His_kin_sub3_dim/P"/>
</dbReference>
<dbReference type="InterPro" id="IPR050482">
    <property type="entry name" value="Sensor_HK_TwoCompSys"/>
</dbReference>
<comment type="catalytic activity">
    <reaction evidence="1">
        <text>ATP + protein L-histidine = ADP + protein N-phospho-L-histidine.</text>
        <dbReference type="EC" id="2.7.13.3"/>
    </reaction>
</comment>
<dbReference type="EC" id="2.7.13.3" evidence="2"/>
<keyword evidence="3" id="KW-0597">Phosphoprotein</keyword>
<dbReference type="Proteomes" id="UP000784880">
    <property type="component" value="Unassembled WGS sequence"/>
</dbReference>
<protein>
    <recommendedName>
        <fullName evidence="2">histidine kinase</fullName>
        <ecNumber evidence="2">2.7.13.3</ecNumber>
    </recommendedName>
</protein>
<feature type="domain" description="Signal transduction histidine kinase subgroup 3 dimerisation and phosphoacceptor" evidence="11">
    <location>
        <begin position="184"/>
        <end position="244"/>
    </location>
</feature>
<feature type="transmembrane region" description="Helical" evidence="10">
    <location>
        <begin position="30"/>
        <end position="50"/>
    </location>
</feature>
<proteinExistence type="predicted"/>
<keyword evidence="10" id="KW-0472">Membrane</keyword>
<dbReference type="PANTHER" id="PTHR24421">
    <property type="entry name" value="NITRATE/NITRITE SENSOR PROTEIN NARX-RELATED"/>
    <property type="match status" value="1"/>
</dbReference>
<gene>
    <name evidence="12" type="ORF">KS419_14315</name>
</gene>
<evidence type="ECO:0000256" key="1">
    <source>
        <dbReference type="ARBA" id="ARBA00000085"/>
    </source>
</evidence>
<keyword evidence="10" id="KW-0812">Transmembrane</keyword>
<organism evidence="12 13">
    <name type="scientific">Evansella tamaricis</name>
    <dbReference type="NCBI Taxonomy" id="2069301"/>
    <lineage>
        <taxon>Bacteria</taxon>
        <taxon>Bacillati</taxon>
        <taxon>Bacillota</taxon>
        <taxon>Bacilli</taxon>
        <taxon>Bacillales</taxon>
        <taxon>Bacillaceae</taxon>
        <taxon>Evansella</taxon>
    </lineage>
</organism>
<keyword evidence="8" id="KW-0902">Two-component regulatory system</keyword>
<keyword evidence="4" id="KW-0808">Transferase</keyword>
<evidence type="ECO:0000256" key="7">
    <source>
        <dbReference type="ARBA" id="ARBA00022840"/>
    </source>
</evidence>
<evidence type="ECO:0000256" key="5">
    <source>
        <dbReference type="ARBA" id="ARBA00022741"/>
    </source>
</evidence>
<accession>A0ABS6JH13</accession>
<keyword evidence="13" id="KW-1185">Reference proteome</keyword>
<dbReference type="EMBL" id="JAHQCS010000115">
    <property type="protein sequence ID" value="MBU9712901.1"/>
    <property type="molecule type" value="Genomic_DNA"/>
</dbReference>
<keyword evidence="9" id="KW-0175">Coiled coil</keyword>
<evidence type="ECO:0000256" key="8">
    <source>
        <dbReference type="ARBA" id="ARBA00023012"/>
    </source>
</evidence>
<feature type="transmembrane region" description="Helical" evidence="10">
    <location>
        <begin position="127"/>
        <end position="145"/>
    </location>
</feature>
<comment type="caution">
    <text evidence="12">The sequence shown here is derived from an EMBL/GenBank/DDBJ whole genome shotgun (WGS) entry which is preliminary data.</text>
</comment>
<dbReference type="Pfam" id="PF07730">
    <property type="entry name" value="HisKA_3"/>
    <property type="match status" value="1"/>
</dbReference>
<evidence type="ECO:0000313" key="13">
    <source>
        <dbReference type="Proteomes" id="UP000784880"/>
    </source>
</evidence>
<reference evidence="12 13" key="1">
    <citation type="submission" date="2021-06" db="EMBL/GenBank/DDBJ databases">
        <title>Bacillus sp. RD4P76, an endophyte from a halophyte.</title>
        <authorList>
            <person name="Sun J.-Q."/>
        </authorList>
    </citation>
    <scope>NUCLEOTIDE SEQUENCE [LARGE SCALE GENOMIC DNA]</scope>
    <source>
        <strain evidence="12 13">CGMCC 1.15917</strain>
    </source>
</reference>
<sequence>MGKNLWSFLGRFLLLLCIWVLILVDSSENMLSNAVFLLLLSGFFLFYFLRPLFRVKLYIHIIMLTFHTVIQYFILHNQFTGLFIYYFILVELIFLKEKEGRKLVLSTIAASMIPFLVPENWSTQLPILLHHILLIIFFGLAVWLTDKIQERLMEKEYLYDELIKEYRLLKRQAVQVENSARAEERTRVARDMHDSVGHKLTALMMQLEILERTVEDGKGGIKEAKKMAKESLMETRSAVKALNKGEVAGMSSVIQLIRKLEVESHIRVNLTTKEGVLSAPLTNLQNVVVYRFIQEGLTNAMRHAQSREVTMILELLGNHTMKMTVTNKIHVLKPFMEGFGLSEMRKRFEGVKGKLYAHQTEKTFYLIGTFPLRKGEQVNEKDLASGRPAFGETRIENDD</sequence>
<evidence type="ECO:0000256" key="9">
    <source>
        <dbReference type="SAM" id="Coils"/>
    </source>
</evidence>
<feature type="coiled-coil region" evidence="9">
    <location>
        <begin position="159"/>
        <end position="186"/>
    </location>
</feature>
<keyword evidence="5" id="KW-0547">Nucleotide-binding</keyword>
<keyword evidence="6" id="KW-0418">Kinase</keyword>
<evidence type="ECO:0000256" key="10">
    <source>
        <dbReference type="SAM" id="Phobius"/>
    </source>
</evidence>
<evidence type="ECO:0000256" key="2">
    <source>
        <dbReference type="ARBA" id="ARBA00012438"/>
    </source>
</evidence>